<protein>
    <submittedName>
        <fullName evidence="3">Sirohydrochlorin cobaltochelatase</fullName>
        <ecNumber evidence="3">4.99.1.3</ecNumber>
    </submittedName>
</protein>
<dbReference type="EC" id="4.99.1.3" evidence="3"/>
<evidence type="ECO:0000256" key="1">
    <source>
        <dbReference type="ARBA" id="ARBA00022723"/>
    </source>
</evidence>
<keyword evidence="4" id="KW-1185">Reference proteome</keyword>
<gene>
    <name evidence="3" type="primary">cbiX</name>
    <name evidence="3" type="ORF">BSF38_03912</name>
</gene>
<evidence type="ECO:0000313" key="3">
    <source>
        <dbReference type="EMBL" id="APW62373.1"/>
    </source>
</evidence>
<dbReference type="SUPFAM" id="SSF53800">
    <property type="entry name" value="Chelatase"/>
    <property type="match status" value="1"/>
</dbReference>
<dbReference type="Pfam" id="PF01903">
    <property type="entry name" value="CbiX"/>
    <property type="match status" value="1"/>
</dbReference>
<evidence type="ECO:0000313" key="4">
    <source>
        <dbReference type="Proteomes" id="UP000186309"/>
    </source>
</evidence>
<dbReference type="GO" id="GO:0046872">
    <property type="term" value="F:metal ion binding"/>
    <property type="evidence" value="ECO:0007669"/>
    <property type="project" value="UniProtKB-KW"/>
</dbReference>
<dbReference type="InterPro" id="IPR002762">
    <property type="entry name" value="CbiX-like"/>
</dbReference>
<dbReference type="STRING" id="1387353.BSF38_03912"/>
<name>A0A1U7CU24_9BACT</name>
<dbReference type="KEGG" id="pbor:BSF38_03912"/>
<dbReference type="AlphaFoldDB" id="A0A1U7CU24"/>
<dbReference type="Gene3D" id="3.40.50.1400">
    <property type="match status" value="1"/>
</dbReference>
<dbReference type="CDD" id="cd03416">
    <property type="entry name" value="CbiX_SirB_N"/>
    <property type="match status" value="1"/>
</dbReference>
<evidence type="ECO:0000256" key="2">
    <source>
        <dbReference type="ARBA" id="ARBA00023239"/>
    </source>
</evidence>
<proteinExistence type="predicted"/>
<reference evidence="4" key="1">
    <citation type="submission" date="2016-12" db="EMBL/GenBank/DDBJ databases">
        <title>Comparative genomics of four Isosphaeraceae planctomycetes: a common pool of plasmids and glycoside hydrolase genes.</title>
        <authorList>
            <person name="Ivanova A."/>
        </authorList>
    </citation>
    <scope>NUCLEOTIDE SEQUENCE [LARGE SCALE GENOMIC DNA]</scope>
    <source>
        <strain evidence="4">PX4</strain>
    </source>
</reference>
<dbReference type="PANTHER" id="PTHR33542:SF3">
    <property type="entry name" value="SIROHYDROCHLORIN FERROCHELATASE, CHLOROPLASTIC"/>
    <property type="match status" value="1"/>
</dbReference>
<dbReference type="RefSeq" id="WP_076348428.1">
    <property type="nucleotide sequence ID" value="NZ_CP019082.1"/>
</dbReference>
<sequence length="155" mass="16539">MNAPPDDSTTILLIAHGSRHQPANDDLHAMAARLSETGRHAIVEACFLELAEPDIPTGGGRCVARGARRVLLIPYFLSAGVHLLRDLTAARDALAVAHPKVEFLLGAPLGPHPLLDQLVEVRIDEIGRNVGAVTASALENADRYRPMGDRMEGSG</sequence>
<keyword evidence="1" id="KW-0479">Metal-binding</keyword>
<accession>A0A1U7CU24</accession>
<keyword evidence="2 3" id="KW-0456">Lyase</keyword>
<dbReference type="EMBL" id="CP019082">
    <property type="protein sequence ID" value="APW62373.1"/>
    <property type="molecule type" value="Genomic_DNA"/>
</dbReference>
<dbReference type="Proteomes" id="UP000186309">
    <property type="component" value="Chromosome"/>
</dbReference>
<dbReference type="GO" id="GO:0016852">
    <property type="term" value="F:sirohydrochlorin cobaltochelatase activity"/>
    <property type="evidence" value="ECO:0007669"/>
    <property type="project" value="UniProtKB-EC"/>
</dbReference>
<organism evidence="3 4">
    <name type="scientific">Paludisphaera borealis</name>
    <dbReference type="NCBI Taxonomy" id="1387353"/>
    <lineage>
        <taxon>Bacteria</taxon>
        <taxon>Pseudomonadati</taxon>
        <taxon>Planctomycetota</taxon>
        <taxon>Planctomycetia</taxon>
        <taxon>Isosphaerales</taxon>
        <taxon>Isosphaeraceae</taxon>
        <taxon>Paludisphaera</taxon>
    </lineage>
</organism>
<dbReference type="PANTHER" id="PTHR33542">
    <property type="entry name" value="SIROHYDROCHLORIN FERROCHELATASE, CHLOROPLASTIC"/>
    <property type="match status" value="1"/>
</dbReference>
<dbReference type="InterPro" id="IPR050963">
    <property type="entry name" value="Sirohydro_Cobaltochel/CbiX"/>
</dbReference>